<reference evidence="2 3" key="1">
    <citation type="submission" date="2019-11" db="EMBL/GenBank/DDBJ databases">
        <title>Whole genome sequence of Oryza granulata.</title>
        <authorList>
            <person name="Li W."/>
        </authorList>
    </citation>
    <scope>NUCLEOTIDE SEQUENCE [LARGE SCALE GENOMIC DNA]</scope>
    <source>
        <strain evidence="3">cv. Menghai</strain>
        <tissue evidence="2">Leaf</tissue>
    </source>
</reference>
<name>A0A6G1EFG6_9ORYZ</name>
<evidence type="ECO:0000313" key="3">
    <source>
        <dbReference type="Proteomes" id="UP000479710"/>
    </source>
</evidence>
<evidence type="ECO:0000313" key="2">
    <source>
        <dbReference type="EMBL" id="KAF0923164.1"/>
    </source>
</evidence>
<sequence>MGAGLVVEFQLQREAYRSAIARNNGRDGGGVVVCLPHLDWPTTRWTGCPSASAGSGRRCRSRRTRSSPSRLAEARQELLLRMAATAVSQSRLCLAAGW</sequence>
<keyword evidence="3" id="KW-1185">Reference proteome</keyword>
<proteinExistence type="predicted"/>
<accession>A0A6G1EFG6</accession>
<dbReference type="AlphaFoldDB" id="A0A6G1EFG6"/>
<feature type="region of interest" description="Disordered" evidence="1">
    <location>
        <begin position="48"/>
        <end position="68"/>
    </location>
</feature>
<protein>
    <submittedName>
        <fullName evidence="2">Uncharacterized protein</fullName>
    </submittedName>
</protein>
<evidence type="ECO:0000256" key="1">
    <source>
        <dbReference type="SAM" id="MobiDB-lite"/>
    </source>
</evidence>
<gene>
    <name evidence="2" type="ORF">E2562_003378</name>
</gene>
<comment type="caution">
    <text evidence="2">The sequence shown here is derived from an EMBL/GenBank/DDBJ whole genome shotgun (WGS) entry which is preliminary data.</text>
</comment>
<organism evidence="2 3">
    <name type="scientific">Oryza meyeriana var. granulata</name>
    <dbReference type="NCBI Taxonomy" id="110450"/>
    <lineage>
        <taxon>Eukaryota</taxon>
        <taxon>Viridiplantae</taxon>
        <taxon>Streptophyta</taxon>
        <taxon>Embryophyta</taxon>
        <taxon>Tracheophyta</taxon>
        <taxon>Spermatophyta</taxon>
        <taxon>Magnoliopsida</taxon>
        <taxon>Liliopsida</taxon>
        <taxon>Poales</taxon>
        <taxon>Poaceae</taxon>
        <taxon>BOP clade</taxon>
        <taxon>Oryzoideae</taxon>
        <taxon>Oryzeae</taxon>
        <taxon>Oryzinae</taxon>
        <taxon>Oryza</taxon>
        <taxon>Oryza meyeriana</taxon>
    </lineage>
</organism>
<dbReference type="EMBL" id="SPHZ02000003">
    <property type="protein sequence ID" value="KAF0923164.1"/>
    <property type="molecule type" value="Genomic_DNA"/>
</dbReference>
<dbReference type="Proteomes" id="UP000479710">
    <property type="component" value="Unassembled WGS sequence"/>
</dbReference>